<feature type="region of interest" description="Disordered" evidence="1">
    <location>
        <begin position="1"/>
        <end position="39"/>
    </location>
</feature>
<organism evidence="2 3">
    <name type="scientific">Nostoc flagelliforme CCNUN1</name>
    <dbReference type="NCBI Taxonomy" id="2038116"/>
    <lineage>
        <taxon>Bacteria</taxon>
        <taxon>Bacillati</taxon>
        <taxon>Cyanobacteriota</taxon>
        <taxon>Cyanophyceae</taxon>
        <taxon>Nostocales</taxon>
        <taxon>Nostocaceae</taxon>
        <taxon>Nostoc</taxon>
    </lineage>
</organism>
<accession>A0A2K8SUR2</accession>
<reference evidence="2 3" key="1">
    <citation type="submission" date="2017-11" db="EMBL/GenBank/DDBJ databases">
        <title>Complete genome of a free-living desiccation-tolerant cyanobacterium and its photosynthetic adaptation to extreme terrestrial habitat.</title>
        <authorList>
            <person name="Shang J."/>
        </authorList>
    </citation>
    <scope>NUCLEOTIDE SEQUENCE [LARGE SCALE GENOMIC DNA]</scope>
    <source>
        <strain evidence="2 3">CCNUN1</strain>
    </source>
</reference>
<protein>
    <submittedName>
        <fullName evidence="2">Uncharacterized protein</fullName>
    </submittedName>
</protein>
<keyword evidence="3" id="KW-1185">Reference proteome</keyword>
<dbReference type="EMBL" id="CP024785">
    <property type="protein sequence ID" value="AUB39063.1"/>
    <property type="molecule type" value="Genomic_DNA"/>
</dbReference>
<name>A0A2K8SUR2_9NOSO</name>
<gene>
    <name evidence="2" type="ORF">COO91_05051</name>
</gene>
<dbReference type="Proteomes" id="UP000232003">
    <property type="component" value="Chromosome"/>
</dbReference>
<evidence type="ECO:0000256" key="1">
    <source>
        <dbReference type="SAM" id="MobiDB-lite"/>
    </source>
</evidence>
<proteinExistence type="predicted"/>
<evidence type="ECO:0000313" key="2">
    <source>
        <dbReference type="EMBL" id="AUB39063.1"/>
    </source>
</evidence>
<evidence type="ECO:0000313" key="3">
    <source>
        <dbReference type="Proteomes" id="UP000232003"/>
    </source>
</evidence>
<dbReference type="KEGG" id="nfl:COO91_05051"/>
<sequence>MYQKLNNSCLSSEDDAVELQQHQNSTKPHKLPSEELITT</sequence>
<dbReference type="AlphaFoldDB" id="A0A2K8SUR2"/>
<feature type="compositionally biased region" description="Polar residues" evidence="1">
    <location>
        <begin position="1"/>
        <end position="11"/>
    </location>
</feature>